<organism evidence="3 4">
    <name type="scientific">Parapedobacter indicus</name>
    <dbReference type="NCBI Taxonomy" id="1477437"/>
    <lineage>
        <taxon>Bacteria</taxon>
        <taxon>Pseudomonadati</taxon>
        <taxon>Bacteroidota</taxon>
        <taxon>Sphingobacteriia</taxon>
        <taxon>Sphingobacteriales</taxon>
        <taxon>Sphingobacteriaceae</taxon>
        <taxon>Parapedobacter</taxon>
    </lineage>
</organism>
<dbReference type="Pfam" id="PF04230">
    <property type="entry name" value="PS_pyruv_trans"/>
    <property type="match status" value="1"/>
</dbReference>
<protein>
    <submittedName>
        <fullName evidence="3">Polysaccharide pyruvyl transferase family protein WcaK</fullName>
    </submittedName>
</protein>
<dbReference type="PANTHER" id="PTHR36836">
    <property type="entry name" value="COLANIC ACID BIOSYNTHESIS PROTEIN WCAK"/>
    <property type="match status" value="1"/>
</dbReference>
<dbReference type="PANTHER" id="PTHR36836:SF1">
    <property type="entry name" value="COLANIC ACID BIOSYNTHESIS PROTEIN WCAK"/>
    <property type="match status" value="1"/>
</dbReference>
<dbReference type="RefSeq" id="WP_218146505.1">
    <property type="nucleotide sequence ID" value="NZ_FOQO01000003.1"/>
</dbReference>
<feature type="chain" id="PRO_5011498685" evidence="1">
    <location>
        <begin position="27"/>
        <end position="421"/>
    </location>
</feature>
<gene>
    <name evidence="3" type="ORF">SAMN05444682_103205</name>
</gene>
<dbReference type="Proteomes" id="UP000198670">
    <property type="component" value="Unassembled WGS sequence"/>
</dbReference>
<dbReference type="EMBL" id="FOQO01000003">
    <property type="protein sequence ID" value="SFI30083.1"/>
    <property type="molecule type" value="Genomic_DNA"/>
</dbReference>
<reference evidence="3 4" key="1">
    <citation type="submission" date="2016-10" db="EMBL/GenBank/DDBJ databases">
        <authorList>
            <person name="de Groot N.N."/>
        </authorList>
    </citation>
    <scope>NUCLEOTIDE SEQUENCE [LARGE SCALE GENOMIC DNA]</scope>
    <source>
        <strain evidence="3 4">RK1</strain>
    </source>
</reference>
<proteinExistence type="predicted"/>
<evidence type="ECO:0000313" key="4">
    <source>
        <dbReference type="Proteomes" id="UP000198670"/>
    </source>
</evidence>
<name>A0A1I3H375_9SPHI</name>
<feature type="domain" description="Polysaccharide pyruvyl transferase" evidence="2">
    <location>
        <begin position="43"/>
        <end position="346"/>
    </location>
</feature>
<dbReference type="STRING" id="1477437.SAMN05444682_103205"/>
<keyword evidence="4" id="KW-1185">Reference proteome</keyword>
<accession>A0A1I3H375</accession>
<evidence type="ECO:0000256" key="1">
    <source>
        <dbReference type="SAM" id="SignalP"/>
    </source>
</evidence>
<sequence>MNRRKHLKQLMLLAGASAIPSFRLLAAAKPKTILLVSGWQYYNIGDIAHTPGLLALLNTFLPETKVILWPGHEVRSIDKMLMDNYPDLQIVKGSVKDGNVESEEVIRAAETADFMLHGSGPSMVAQSKLQWWKDRYKKPYGIYGITLEDINPARRELLDNAAFVYLRDTLSEKNLQENNIKARSIGFAPDATFAMDLRNNVDAVNFMNRHGLRRKQFLCVVTRLRKTPYYQLGSNWSPERIREVDTLNDQHKEADNAKMREAIVTWVRQTGLPVVVCPEMSYQLSIMDELVINPLPPDVRSHVIKMDRYWFCDEAASLYANATAVISMECHSPIIACYNNTPAFYLRQPQDTIKGQMWYDVGLKDWVFEIEETTGQEIASRLMEVYDDYPAAQRKLETAMDYVRNIYRETMLDVRNRIMNS</sequence>
<evidence type="ECO:0000259" key="2">
    <source>
        <dbReference type="Pfam" id="PF04230"/>
    </source>
</evidence>
<dbReference type="GO" id="GO:0016740">
    <property type="term" value="F:transferase activity"/>
    <property type="evidence" value="ECO:0007669"/>
    <property type="project" value="UniProtKB-KW"/>
</dbReference>
<dbReference type="InterPro" id="IPR007345">
    <property type="entry name" value="Polysacch_pyruvyl_Trfase"/>
</dbReference>
<keyword evidence="3" id="KW-0808">Transferase</keyword>
<evidence type="ECO:0000313" key="3">
    <source>
        <dbReference type="EMBL" id="SFI30083.1"/>
    </source>
</evidence>
<feature type="signal peptide" evidence="1">
    <location>
        <begin position="1"/>
        <end position="26"/>
    </location>
</feature>
<dbReference type="AlphaFoldDB" id="A0A1I3H375"/>
<keyword evidence="1" id="KW-0732">Signal</keyword>